<comment type="caution">
    <text evidence="2">The sequence shown here is derived from an EMBL/GenBank/DDBJ whole genome shotgun (WGS) entry which is preliminary data.</text>
</comment>
<dbReference type="Proteomes" id="UP001369815">
    <property type="component" value="Unassembled WGS sequence"/>
</dbReference>
<evidence type="ECO:0008006" key="4">
    <source>
        <dbReference type="Google" id="ProtNLM"/>
    </source>
</evidence>
<dbReference type="AlphaFoldDB" id="A0AAX6N182"/>
<keyword evidence="3" id="KW-1185">Reference proteome</keyword>
<name>A0AAX6N182_9PEZI</name>
<evidence type="ECO:0000313" key="3">
    <source>
        <dbReference type="Proteomes" id="UP001369815"/>
    </source>
</evidence>
<organism evidence="2 3">
    <name type="scientific">Daldinia eschscholtzii</name>
    <dbReference type="NCBI Taxonomy" id="292717"/>
    <lineage>
        <taxon>Eukaryota</taxon>
        <taxon>Fungi</taxon>
        <taxon>Dikarya</taxon>
        <taxon>Ascomycota</taxon>
        <taxon>Pezizomycotina</taxon>
        <taxon>Sordariomycetes</taxon>
        <taxon>Xylariomycetidae</taxon>
        <taxon>Xylariales</taxon>
        <taxon>Hypoxylaceae</taxon>
        <taxon>Daldinia</taxon>
    </lineage>
</organism>
<feature type="chain" id="PRO_5043612782" description="Gpi-anchored protein" evidence="1">
    <location>
        <begin position="23"/>
        <end position="237"/>
    </location>
</feature>
<protein>
    <recommendedName>
        <fullName evidence="4">Gpi-anchored protein</fullName>
    </recommendedName>
</protein>
<reference evidence="2 3" key="1">
    <citation type="journal article" date="2024" name="Front Chem Biol">
        <title>Unveiling the potential of Daldinia eschscholtzii MFLUCC 19-0629 through bioactivity and bioinformatics studies for enhanced sustainable agriculture production.</title>
        <authorList>
            <person name="Brooks S."/>
            <person name="Weaver J.A."/>
            <person name="Klomchit A."/>
            <person name="Alharthi S.A."/>
            <person name="Onlamun T."/>
            <person name="Nurani R."/>
            <person name="Vong T.K."/>
            <person name="Alberti F."/>
            <person name="Greco C."/>
        </authorList>
    </citation>
    <scope>NUCLEOTIDE SEQUENCE [LARGE SCALE GENOMIC DNA]</scope>
    <source>
        <strain evidence="2">MFLUCC 19-0629</strain>
    </source>
</reference>
<dbReference type="EMBL" id="JBANMG010000001">
    <property type="protein sequence ID" value="KAK6958192.1"/>
    <property type="molecule type" value="Genomic_DNA"/>
</dbReference>
<dbReference type="PANTHER" id="PTHR39599:SF1">
    <property type="entry name" value="GPI-ANCHORED PROTEIN (EUROFUNG)"/>
    <property type="match status" value="1"/>
</dbReference>
<evidence type="ECO:0000313" key="2">
    <source>
        <dbReference type="EMBL" id="KAK6958192.1"/>
    </source>
</evidence>
<gene>
    <name evidence="2" type="ORF">Daesc_000987</name>
</gene>
<proteinExistence type="predicted"/>
<accession>A0AAX6N182</accession>
<keyword evidence="1" id="KW-0732">Signal</keyword>
<sequence>MRLTPCRHAALLSIAATGLALADSIVNPLAYGAFEDFSPVQRREIDCPNNFFSCEDRGPVFEGTCCENGQLCALDAYSSAACCPTAATCTGVAPTGPTPTVSYVSNTYFSFPYIQTSFANSVACTSALNQCSKNYASCVSGLGGGSAAYGVTIVVPGGGGTTVDATQATGLPAASATSVCSSLSSEACYNLHSAQCTQAGTTGGFIIGTGNAATGPAAVSIAAVVAGVGLSLIGGYI</sequence>
<feature type="signal peptide" evidence="1">
    <location>
        <begin position="1"/>
        <end position="22"/>
    </location>
</feature>
<dbReference type="PANTHER" id="PTHR39599">
    <property type="entry name" value="GPI-ANCHORED PROTEIN (EUROFUNG)-RELATED-RELATED"/>
    <property type="match status" value="1"/>
</dbReference>
<evidence type="ECO:0000256" key="1">
    <source>
        <dbReference type="SAM" id="SignalP"/>
    </source>
</evidence>